<dbReference type="AlphaFoldDB" id="L5MDE1"/>
<dbReference type="SUPFAM" id="SSF47473">
    <property type="entry name" value="EF-hand"/>
    <property type="match status" value="1"/>
</dbReference>
<evidence type="ECO:0000256" key="4">
    <source>
        <dbReference type="ARBA" id="ARBA00022737"/>
    </source>
</evidence>
<dbReference type="SMART" id="SM01394">
    <property type="entry name" value="S_100"/>
    <property type="match status" value="1"/>
</dbReference>
<dbReference type="GO" id="GO:0036457">
    <property type="term" value="C:keratohyalin granule"/>
    <property type="evidence" value="ECO:0007669"/>
    <property type="project" value="TreeGrafter"/>
</dbReference>
<protein>
    <submittedName>
        <fullName evidence="9">Hornerin</fullName>
    </submittedName>
</protein>
<dbReference type="PROSITE" id="PS50222">
    <property type="entry name" value="EF_HAND_2"/>
    <property type="match status" value="1"/>
</dbReference>
<evidence type="ECO:0000256" key="6">
    <source>
        <dbReference type="ARBA" id="ARBA00038258"/>
    </source>
</evidence>
<dbReference type="Proteomes" id="UP000010556">
    <property type="component" value="Unassembled WGS sequence"/>
</dbReference>
<dbReference type="InterPro" id="IPR034325">
    <property type="entry name" value="S-100_dom"/>
</dbReference>
<evidence type="ECO:0000313" key="10">
    <source>
        <dbReference type="Proteomes" id="UP000010556"/>
    </source>
</evidence>
<dbReference type="CDD" id="cd00213">
    <property type="entry name" value="S-100"/>
    <property type="match status" value="1"/>
</dbReference>
<feature type="domain" description="EF-hand" evidence="8">
    <location>
        <begin position="49"/>
        <end position="84"/>
    </location>
</feature>
<dbReference type="EMBL" id="KB101680">
    <property type="protein sequence ID" value="ELK36275.1"/>
    <property type="molecule type" value="Genomic_DNA"/>
</dbReference>
<keyword evidence="3" id="KW-0479">Metal-binding</keyword>
<evidence type="ECO:0000256" key="3">
    <source>
        <dbReference type="ARBA" id="ARBA00022723"/>
    </source>
</evidence>
<dbReference type="InterPro" id="IPR002048">
    <property type="entry name" value="EF_hand_dom"/>
</dbReference>
<dbReference type="PANTHER" id="PTHR22571">
    <property type="entry name" value="FILAGGRIN-RELATED"/>
    <property type="match status" value="1"/>
</dbReference>
<feature type="region of interest" description="Disordered" evidence="7">
    <location>
        <begin position="98"/>
        <end position="122"/>
    </location>
</feature>
<evidence type="ECO:0000313" key="9">
    <source>
        <dbReference type="EMBL" id="ELK36275.1"/>
    </source>
</evidence>
<evidence type="ECO:0000256" key="2">
    <source>
        <dbReference type="ARBA" id="ARBA00022553"/>
    </source>
</evidence>
<sequence length="183" mass="20889">MPKLLQSIVTVIEVFYQYATKDEECDMLNKAKMKVFLENEFHQIMKNPDDPDTVNIIMQSLDRDHNKKVDFTEYLLMIFQLAQACNKIIGKDYCQASGSKQRDHSHQHQEEHSETEEKDNRHSIMDNIVLLQGSHQTLDTMELAQASLPAMVNMGLDQISLLATADMGQAQVSLLAMANMDQD</sequence>
<dbReference type="InterPro" id="IPR052503">
    <property type="entry name" value="S100-fused_Epidermal_Struct"/>
</dbReference>
<dbReference type="InterPro" id="IPR011992">
    <property type="entry name" value="EF-hand-dom_pair"/>
</dbReference>
<gene>
    <name evidence="9" type="ORF">MDA_GLEAN10009707</name>
</gene>
<dbReference type="PANTHER" id="PTHR22571:SF25">
    <property type="entry name" value="HORNERIN"/>
    <property type="match status" value="1"/>
</dbReference>
<evidence type="ECO:0000256" key="5">
    <source>
        <dbReference type="ARBA" id="ARBA00022837"/>
    </source>
</evidence>
<evidence type="ECO:0000256" key="1">
    <source>
        <dbReference type="ARBA" id="ARBA00004463"/>
    </source>
</evidence>
<evidence type="ECO:0000259" key="8">
    <source>
        <dbReference type="PROSITE" id="PS50222"/>
    </source>
</evidence>
<dbReference type="GO" id="GO:0046914">
    <property type="term" value="F:transition metal ion binding"/>
    <property type="evidence" value="ECO:0007669"/>
    <property type="project" value="InterPro"/>
</dbReference>
<dbReference type="FunFam" id="1.10.238.10:FF:000133">
    <property type="entry name" value="Filaggrin"/>
    <property type="match status" value="1"/>
</dbReference>
<dbReference type="Gene3D" id="1.10.238.10">
    <property type="entry name" value="EF-hand"/>
    <property type="match status" value="1"/>
</dbReference>
<dbReference type="GO" id="GO:0001533">
    <property type="term" value="C:cornified envelope"/>
    <property type="evidence" value="ECO:0007669"/>
    <property type="project" value="TreeGrafter"/>
</dbReference>
<reference evidence="10" key="1">
    <citation type="journal article" date="2013" name="Science">
        <title>Comparative analysis of bat genomes provides insight into the evolution of flight and immunity.</title>
        <authorList>
            <person name="Zhang G."/>
            <person name="Cowled C."/>
            <person name="Shi Z."/>
            <person name="Huang Z."/>
            <person name="Bishop-Lilly K.A."/>
            <person name="Fang X."/>
            <person name="Wynne J.W."/>
            <person name="Xiong Z."/>
            <person name="Baker M.L."/>
            <person name="Zhao W."/>
            <person name="Tachedjian M."/>
            <person name="Zhu Y."/>
            <person name="Zhou P."/>
            <person name="Jiang X."/>
            <person name="Ng J."/>
            <person name="Yang L."/>
            <person name="Wu L."/>
            <person name="Xiao J."/>
            <person name="Feng Y."/>
            <person name="Chen Y."/>
            <person name="Sun X."/>
            <person name="Zhang Y."/>
            <person name="Marsh G.A."/>
            <person name="Crameri G."/>
            <person name="Broder C.C."/>
            <person name="Frey K.G."/>
            <person name="Wang L.F."/>
            <person name="Wang J."/>
        </authorList>
    </citation>
    <scope>NUCLEOTIDE SEQUENCE [LARGE SCALE GENOMIC DNA]</scope>
</reference>
<keyword evidence="10" id="KW-1185">Reference proteome</keyword>
<dbReference type="GO" id="GO:0061436">
    <property type="term" value="P:establishment of skin barrier"/>
    <property type="evidence" value="ECO:0007669"/>
    <property type="project" value="TreeGrafter"/>
</dbReference>
<organism evidence="9 10">
    <name type="scientific">Myotis davidii</name>
    <name type="common">David's myotis</name>
    <dbReference type="NCBI Taxonomy" id="225400"/>
    <lineage>
        <taxon>Eukaryota</taxon>
        <taxon>Metazoa</taxon>
        <taxon>Chordata</taxon>
        <taxon>Craniata</taxon>
        <taxon>Vertebrata</taxon>
        <taxon>Euteleostomi</taxon>
        <taxon>Mammalia</taxon>
        <taxon>Eutheria</taxon>
        <taxon>Laurasiatheria</taxon>
        <taxon>Chiroptera</taxon>
        <taxon>Yangochiroptera</taxon>
        <taxon>Vespertilionidae</taxon>
        <taxon>Myotis</taxon>
    </lineage>
</organism>
<keyword evidence="4" id="KW-0677">Repeat</keyword>
<keyword evidence="2" id="KW-0597">Phosphoprotein</keyword>
<dbReference type="InterPro" id="IPR018247">
    <property type="entry name" value="EF_Hand_1_Ca_BS"/>
</dbReference>
<dbReference type="GO" id="GO:0005509">
    <property type="term" value="F:calcium ion binding"/>
    <property type="evidence" value="ECO:0007669"/>
    <property type="project" value="InterPro"/>
</dbReference>
<dbReference type="Pfam" id="PF01023">
    <property type="entry name" value="S_100"/>
    <property type="match status" value="1"/>
</dbReference>
<keyword evidence="5" id="KW-0106">Calcium</keyword>
<comment type="similarity">
    <text evidence="6">Belongs to the S100-fused protein family.</text>
</comment>
<dbReference type="InterPro" id="IPR013787">
    <property type="entry name" value="S100_Ca-bd_sub"/>
</dbReference>
<name>L5MDE1_MYODS</name>
<accession>L5MDE1</accession>
<proteinExistence type="inferred from homology"/>
<dbReference type="PROSITE" id="PS00303">
    <property type="entry name" value="S100_CABP"/>
    <property type="match status" value="1"/>
</dbReference>
<dbReference type="PROSITE" id="PS00018">
    <property type="entry name" value="EF_HAND_1"/>
    <property type="match status" value="1"/>
</dbReference>
<dbReference type="InterPro" id="IPR001751">
    <property type="entry name" value="S100/CaBP7/8-like_CS"/>
</dbReference>
<comment type="subcellular location">
    <subcellularLocation>
        <location evidence="1">Cytoplasmic granule</location>
    </subcellularLocation>
</comment>
<evidence type="ECO:0000256" key="7">
    <source>
        <dbReference type="SAM" id="MobiDB-lite"/>
    </source>
</evidence>
<feature type="compositionally biased region" description="Basic and acidic residues" evidence="7">
    <location>
        <begin position="100"/>
        <end position="112"/>
    </location>
</feature>